<proteinExistence type="predicted"/>
<keyword evidence="1" id="KW-1133">Transmembrane helix</keyword>
<evidence type="ECO:0000313" key="2">
    <source>
        <dbReference type="EMBL" id="GES13129.1"/>
    </source>
</evidence>
<reference evidence="2 3" key="1">
    <citation type="submission" date="2019-10" db="EMBL/GenBank/DDBJ databases">
        <title>Whole genome shotgun sequence of Acrocarpospora macrocephala NBRC 16266.</title>
        <authorList>
            <person name="Ichikawa N."/>
            <person name="Kimura A."/>
            <person name="Kitahashi Y."/>
            <person name="Komaki H."/>
            <person name="Oguchi A."/>
        </authorList>
    </citation>
    <scope>NUCLEOTIDE SEQUENCE [LARGE SCALE GENOMIC DNA]</scope>
    <source>
        <strain evidence="2 3">NBRC 16266</strain>
    </source>
</reference>
<dbReference type="AlphaFoldDB" id="A0A5M3WZ14"/>
<protein>
    <submittedName>
        <fullName evidence="2">Uncharacterized protein</fullName>
    </submittedName>
</protein>
<evidence type="ECO:0000313" key="3">
    <source>
        <dbReference type="Proteomes" id="UP000331127"/>
    </source>
</evidence>
<dbReference type="EMBL" id="BLAE01000042">
    <property type="protein sequence ID" value="GES13129.1"/>
    <property type="molecule type" value="Genomic_DNA"/>
</dbReference>
<comment type="caution">
    <text evidence="2">The sequence shown here is derived from an EMBL/GenBank/DDBJ whole genome shotgun (WGS) entry which is preliminary data.</text>
</comment>
<dbReference type="OrthoDB" id="9964254at2"/>
<dbReference type="Proteomes" id="UP000331127">
    <property type="component" value="Unassembled WGS sequence"/>
</dbReference>
<keyword evidence="1" id="KW-0812">Transmembrane</keyword>
<dbReference type="RefSeq" id="WP_155358401.1">
    <property type="nucleotide sequence ID" value="NZ_BAAAHL010000044.1"/>
</dbReference>
<gene>
    <name evidence="2" type="ORF">Amac_067260</name>
</gene>
<feature type="transmembrane region" description="Helical" evidence="1">
    <location>
        <begin position="23"/>
        <end position="48"/>
    </location>
</feature>
<name>A0A5M3WZ14_9ACTN</name>
<keyword evidence="3" id="KW-1185">Reference proteome</keyword>
<accession>A0A5M3WZ14</accession>
<evidence type="ECO:0000256" key="1">
    <source>
        <dbReference type="SAM" id="Phobius"/>
    </source>
</evidence>
<organism evidence="2 3">
    <name type="scientific">Acrocarpospora macrocephala</name>
    <dbReference type="NCBI Taxonomy" id="150177"/>
    <lineage>
        <taxon>Bacteria</taxon>
        <taxon>Bacillati</taxon>
        <taxon>Actinomycetota</taxon>
        <taxon>Actinomycetes</taxon>
        <taxon>Streptosporangiales</taxon>
        <taxon>Streptosporangiaceae</taxon>
        <taxon>Acrocarpospora</taxon>
    </lineage>
</organism>
<sequence length="61" mass="6573">MTITITLPRLPATADLGRALRTLWPWATIALPALAEIAGASVLVRVMLEVAMRMAERAMGL</sequence>
<keyword evidence="1" id="KW-0472">Membrane</keyword>